<dbReference type="PANTHER" id="PTHR36558:SF1">
    <property type="entry name" value="RESTRICTION ENDONUCLEASE DOMAIN-CONTAINING PROTEIN-RELATED"/>
    <property type="match status" value="1"/>
</dbReference>
<gene>
    <name evidence="2" type="ORF">IAB26_09035</name>
</gene>
<reference evidence="2" key="1">
    <citation type="submission" date="2020-10" db="EMBL/GenBank/DDBJ databases">
        <authorList>
            <person name="Gilroy R."/>
        </authorList>
    </citation>
    <scope>NUCLEOTIDE SEQUENCE</scope>
    <source>
        <strain evidence="2">ChiSjej3B21-11622</strain>
    </source>
</reference>
<protein>
    <submittedName>
        <fullName evidence="2">Uma2 family endonuclease</fullName>
    </submittedName>
</protein>
<dbReference type="Gene3D" id="3.90.1570.10">
    <property type="entry name" value="tt1808, chain A"/>
    <property type="match status" value="1"/>
</dbReference>
<dbReference type="CDD" id="cd06260">
    <property type="entry name" value="DUF820-like"/>
    <property type="match status" value="1"/>
</dbReference>
<sequence>MPLSKESIYTAEDYWNLPEGRRAELIDGKLYDMAPPSYIHQKMILKLSRTIDQYIETSHGHCEVLPAPFAVNLTGNDKNWVEPDISVICDKSKLSDRGCEGAPDWIIEIVSPSTQKNDYGLKLFKYRTAKVREYWIVNPERKIVNVYDFEHDSNTGIYSFEDEIPVGIYPGFSVRVEDLISSF</sequence>
<accession>A0A9D1D1K1</accession>
<dbReference type="AlphaFoldDB" id="A0A9D1D1K1"/>
<keyword evidence="2" id="KW-0255">Endonuclease</keyword>
<dbReference type="GO" id="GO:0004519">
    <property type="term" value="F:endonuclease activity"/>
    <property type="evidence" value="ECO:0007669"/>
    <property type="project" value="UniProtKB-KW"/>
</dbReference>
<dbReference type="InterPro" id="IPR012296">
    <property type="entry name" value="Nuclease_put_TT1808"/>
</dbReference>
<name>A0A9D1D1K1_9FIRM</name>
<comment type="caution">
    <text evidence="2">The sequence shown here is derived from an EMBL/GenBank/DDBJ whole genome shotgun (WGS) entry which is preliminary data.</text>
</comment>
<dbReference type="PANTHER" id="PTHR36558">
    <property type="entry name" value="GLR1098 PROTEIN"/>
    <property type="match status" value="1"/>
</dbReference>
<dbReference type="SUPFAM" id="SSF52980">
    <property type="entry name" value="Restriction endonuclease-like"/>
    <property type="match status" value="1"/>
</dbReference>
<evidence type="ECO:0000313" key="3">
    <source>
        <dbReference type="Proteomes" id="UP000886886"/>
    </source>
</evidence>
<evidence type="ECO:0000259" key="1">
    <source>
        <dbReference type="Pfam" id="PF05685"/>
    </source>
</evidence>
<reference evidence="2" key="2">
    <citation type="journal article" date="2021" name="PeerJ">
        <title>Extensive microbial diversity within the chicken gut microbiome revealed by metagenomics and culture.</title>
        <authorList>
            <person name="Gilroy R."/>
            <person name="Ravi A."/>
            <person name="Getino M."/>
            <person name="Pursley I."/>
            <person name="Horton D.L."/>
            <person name="Alikhan N.F."/>
            <person name="Baker D."/>
            <person name="Gharbi K."/>
            <person name="Hall N."/>
            <person name="Watson M."/>
            <person name="Adriaenssens E.M."/>
            <person name="Foster-Nyarko E."/>
            <person name="Jarju S."/>
            <person name="Secka A."/>
            <person name="Antonio M."/>
            <person name="Oren A."/>
            <person name="Chaudhuri R.R."/>
            <person name="La Ragione R."/>
            <person name="Hildebrand F."/>
            <person name="Pallen M.J."/>
        </authorList>
    </citation>
    <scope>NUCLEOTIDE SEQUENCE</scope>
    <source>
        <strain evidence="2">ChiSjej3B21-11622</strain>
    </source>
</reference>
<evidence type="ECO:0000313" key="2">
    <source>
        <dbReference type="EMBL" id="HIQ96693.1"/>
    </source>
</evidence>
<dbReference type="Pfam" id="PF05685">
    <property type="entry name" value="Uma2"/>
    <property type="match status" value="1"/>
</dbReference>
<dbReference type="InterPro" id="IPR011335">
    <property type="entry name" value="Restrct_endonuc-II-like"/>
</dbReference>
<keyword evidence="2" id="KW-0540">Nuclease</keyword>
<organism evidence="2 3">
    <name type="scientific">Candidatus Limivivens merdigallinarum</name>
    <dbReference type="NCBI Taxonomy" id="2840859"/>
    <lineage>
        <taxon>Bacteria</taxon>
        <taxon>Bacillati</taxon>
        <taxon>Bacillota</taxon>
        <taxon>Clostridia</taxon>
        <taxon>Lachnospirales</taxon>
        <taxon>Lachnospiraceae</taxon>
        <taxon>Lachnospiraceae incertae sedis</taxon>
        <taxon>Candidatus Limivivens</taxon>
    </lineage>
</organism>
<keyword evidence="2" id="KW-0378">Hydrolase</keyword>
<dbReference type="EMBL" id="DVFT01000137">
    <property type="protein sequence ID" value="HIQ96693.1"/>
    <property type="molecule type" value="Genomic_DNA"/>
</dbReference>
<dbReference type="Proteomes" id="UP000886886">
    <property type="component" value="Unassembled WGS sequence"/>
</dbReference>
<proteinExistence type="predicted"/>
<feature type="domain" description="Putative restriction endonuclease" evidence="1">
    <location>
        <begin position="12"/>
        <end position="174"/>
    </location>
</feature>
<dbReference type="InterPro" id="IPR008538">
    <property type="entry name" value="Uma2"/>
</dbReference>